<evidence type="ECO:0000259" key="5">
    <source>
        <dbReference type="PROSITE" id="PS50893"/>
    </source>
</evidence>
<dbReference type="GO" id="GO:0022857">
    <property type="term" value="F:transmembrane transporter activity"/>
    <property type="evidence" value="ECO:0007669"/>
    <property type="project" value="TreeGrafter"/>
</dbReference>
<dbReference type="EMBL" id="CP144914">
    <property type="protein sequence ID" value="WWD79512.1"/>
    <property type="molecule type" value="Genomic_DNA"/>
</dbReference>
<sequence length="228" mass="25344">MIELKNVWKAYRSGVMAVNNVSLHVRQGEFVYITGNSGAGKSSIMKILYLDAAAFQGEVLVCGENLQEMSGIEQTYYRRRLGIIFQDACLLPNRSVMENTALPAKILGENKRTRMKKAREALEITGLSEKRFCLPCELSGGEMKKAALARAIVNNPEIILADEPMANLDKASAEKVLMILEEMNRRGTTVIVTTHTKEFIPKVNNREVVIENGRIISDGRNGGRSREA</sequence>
<evidence type="ECO:0000256" key="4">
    <source>
        <dbReference type="ARBA" id="ARBA00022840"/>
    </source>
</evidence>
<keyword evidence="2" id="KW-0813">Transport</keyword>
<dbReference type="RefSeq" id="WP_147804366.1">
    <property type="nucleotide sequence ID" value="NZ_CP144914.1"/>
</dbReference>
<dbReference type="PROSITE" id="PS00211">
    <property type="entry name" value="ABC_TRANSPORTER_1"/>
    <property type="match status" value="1"/>
</dbReference>
<dbReference type="InterPro" id="IPR015854">
    <property type="entry name" value="ABC_transpr_LolD-like"/>
</dbReference>
<dbReference type="FunFam" id="3.40.50.300:FF:000056">
    <property type="entry name" value="Cell division ATP-binding protein FtsE"/>
    <property type="match status" value="1"/>
</dbReference>
<evidence type="ECO:0000313" key="7">
    <source>
        <dbReference type="Proteomes" id="UP000321816"/>
    </source>
</evidence>
<evidence type="ECO:0000256" key="1">
    <source>
        <dbReference type="ARBA" id="ARBA00005417"/>
    </source>
</evidence>
<gene>
    <name evidence="6" type="ORF">FTX54_014090</name>
</gene>
<comment type="similarity">
    <text evidence="1">Belongs to the ABC transporter superfamily.</text>
</comment>
<dbReference type="InterPro" id="IPR003593">
    <property type="entry name" value="AAA+_ATPase"/>
</dbReference>
<accession>A0A5C7FBZ5</accession>
<evidence type="ECO:0000313" key="6">
    <source>
        <dbReference type="EMBL" id="WWD79512.1"/>
    </source>
</evidence>
<dbReference type="InterPro" id="IPR027417">
    <property type="entry name" value="P-loop_NTPase"/>
</dbReference>
<keyword evidence="7" id="KW-1185">Reference proteome</keyword>
<dbReference type="Gene3D" id="3.40.50.300">
    <property type="entry name" value="P-loop containing nucleotide triphosphate hydrolases"/>
    <property type="match status" value="1"/>
</dbReference>
<dbReference type="Proteomes" id="UP000321816">
    <property type="component" value="Chromosome"/>
</dbReference>
<dbReference type="GO" id="GO:0005524">
    <property type="term" value="F:ATP binding"/>
    <property type="evidence" value="ECO:0007669"/>
    <property type="project" value="UniProtKB-KW"/>
</dbReference>
<feature type="domain" description="ABC transporter" evidence="5">
    <location>
        <begin position="2"/>
        <end position="228"/>
    </location>
</feature>
<dbReference type="AlphaFoldDB" id="A0A5C7FBZ5"/>
<evidence type="ECO:0000256" key="3">
    <source>
        <dbReference type="ARBA" id="ARBA00022741"/>
    </source>
</evidence>
<keyword evidence="4 6" id="KW-0067">ATP-binding</keyword>
<dbReference type="KEGG" id="ahal:FTX54_014090"/>
<protein>
    <submittedName>
        <fullName evidence="6">ATP-binding cassette domain-containing protein</fullName>
    </submittedName>
</protein>
<dbReference type="PANTHER" id="PTHR24220:SF470">
    <property type="entry name" value="CELL DIVISION ATP-BINDING PROTEIN FTSE"/>
    <property type="match status" value="1"/>
</dbReference>
<dbReference type="SUPFAM" id="SSF52540">
    <property type="entry name" value="P-loop containing nucleoside triphosphate hydrolases"/>
    <property type="match status" value="1"/>
</dbReference>
<dbReference type="Pfam" id="PF00005">
    <property type="entry name" value="ABC_tran"/>
    <property type="match status" value="1"/>
</dbReference>
<organism evidence="6 7">
    <name type="scientific">Alkalicoccus halolimnae</name>
    <dbReference type="NCBI Taxonomy" id="1667239"/>
    <lineage>
        <taxon>Bacteria</taxon>
        <taxon>Bacillati</taxon>
        <taxon>Bacillota</taxon>
        <taxon>Bacilli</taxon>
        <taxon>Bacillales</taxon>
        <taxon>Bacillaceae</taxon>
        <taxon>Alkalicoccus</taxon>
    </lineage>
</organism>
<keyword evidence="3" id="KW-0547">Nucleotide-binding</keyword>
<dbReference type="PROSITE" id="PS50893">
    <property type="entry name" value="ABC_TRANSPORTER_2"/>
    <property type="match status" value="1"/>
</dbReference>
<name>A0A5C7FBZ5_9BACI</name>
<dbReference type="GO" id="GO:0005886">
    <property type="term" value="C:plasma membrane"/>
    <property type="evidence" value="ECO:0007669"/>
    <property type="project" value="UniProtKB-ARBA"/>
</dbReference>
<dbReference type="OrthoDB" id="9791546at2"/>
<reference evidence="6 7" key="1">
    <citation type="submission" date="2024-01" db="EMBL/GenBank/DDBJ databases">
        <title>Complete Genome Sequence of Alkalicoccus halolimnae BZ-SZ-XJ29T, a Moderately Halophilic Bacterium Isolated from a Salt Lake.</title>
        <authorList>
            <person name="Zhao B."/>
        </authorList>
    </citation>
    <scope>NUCLEOTIDE SEQUENCE [LARGE SCALE GENOMIC DNA]</scope>
    <source>
        <strain evidence="6 7">BZ-SZ-XJ29</strain>
    </source>
</reference>
<dbReference type="InterPro" id="IPR017871">
    <property type="entry name" value="ABC_transporter-like_CS"/>
</dbReference>
<proteinExistence type="inferred from homology"/>
<dbReference type="PANTHER" id="PTHR24220">
    <property type="entry name" value="IMPORT ATP-BINDING PROTEIN"/>
    <property type="match status" value="1"/>
</dbReference>
<evidence type="ECO:0000256" key="2">
    <source>
        <dbReference type="ARBA" id="ARBA00022448"/>
    </source>
</evidence>
<dbReference type="GO" id="GO:0016887">
    <property type="term" value="F:ATP hydrolysis activity"/>
    <property type="evidence" value="ECO:0007669"/>
    <property type="project" value="InterPro"/>
</dbReference>
<dbReference type="InterPro" id="IPR003439">
    <property type="entry name" value="ABC_transporter-like_ATP-bd"/>
</dbReference>
<dbReference type="SMART" id="SM00382">
    <property type="entry name" value="AAA"/>
    <property type="match status" value="1"/>
</dbReference>